<evidence type="ECO:0000313" key="4">
    <source>
        <dbReference type="EMBL" id="GAA4410036.1"/>
    </source>
</evidence>
<gene>
    <name evidence="4" type="ORF">GCM10023168_29270</name>
</gene>
<proteinExistence type="predicted"/>
<dbReference type="RefSeq" id="WP_345207305.1">
    <property type="nucleotide sequence ID" value="NZ_BAABGM010000019.1"/>
</dbReference>
<keyword evidence="3" id="KW-0472">Membrane</keyword>
<evidence type="ECO:0000256" key="3">
    <source>
        <dbReference type="SAM" id="Phobius"/>
    </source>
</evidence>
<sequence length="170" mass="18435">MVLLGVLLVLLAAAAGVLLFAGTAQLTDTVDVEILGGTLSLPPLTLLVTGMVVISLFWLGWAILRSGLRRGKRRRVQAKEAAAAAEAQRVEDERRLKEEVAARDRQLMEERRLREEETAQLRQEADARGTEPVAPGTRDLADDHRAEAPASRPPAGETPRSRAEGTDPTV</sequence>
<evidence type="ECO:0008006" key="6">
    <source>
        <dbReference type="Google" id="ProtNLM"/>
    </source>
</evidence>
<evidence type="ECO:0000313" key="5">
    <source>
        <dbReference type="Proteomes" id="UP001500945"/>
    </source>
</evidence>
<protein>
    <recommendedName>
        <fullName evidence="6">DUF1049 domain-containing protein</fullName>
    </recommendedName>
</protein>
<keyword evidence="3" id="KW-0812">Transmembrane</keyword>
<keyword evidence="3" id="KW-1133">Transmembrane helix</keyword>
<comment type="caution">
    <text evidence="4">The sequence shown here is derived from an EMBL/GenBank/DDBJ whole genome shotgun (WGS) entry which is preliminary data.</text>
</comment>
<feature type="compositionally biased region" description="Basic and acidic residues" evidence="2">
    <location>
        <begin position="159"/>
        <end position="170"/>
    </location>
</feature>
<dbReference type="EMBL" id="BAABGM010000019">
    <property type="protein sequence ID" value="GAA4410036.1"/>
    <property type="molecule type" value="Genomic_DNA"/>
</dbReference>
<feature type="region of interest" description="Disordered" evidence="2">
    <location>
        <begin position="105"/>
        <end position="170"/>
    </location>
</feature>
<reference evidence="5" key="1">
    <citation type="journal article" date="2019" name="Int. J. Syst. Evol. Microbiol.">
        <title>The Global Catalogue of Microorganisms (GCM) 10K type strain sequencing project: providing services to taxonomists for standard genome sequencing and annotation.</title>
        <authorList>
            <consortium name="The Broad Institute Genomics Platform"/>
            <consortium name="The Broad Institute Genome Sequencing Center for Infectious Disease"/>
            <person name="Wu L."/>
            <person name="Ma J."/>
        </authorList>
    </citation>
    <scope>NUCLEOTIDE SEQUENCE [LARGE SCALE GENOMIC DNA]</scope>
    <source>
        <strain evidence="5">JCM 17809</strain>
    </source>
</reference>
<keyword evidence="5" id="KW-1185">Reference proteome</keyword>
<organism evidence="4 5">
    <name type="scientific">Fodinibacter luteus</name>
    <dbReference type="NCBI Taxonomy" id="552064"/>
    <lineage>
        <taxon>Bacteria</taxon>
        <taxon>Bacillati</taxon>
        <taxon>Actinomycetota</taxon>
        <taxon>Actinomycetes</taxon>
        <taxon>Micrococcales</taxon>
        <taxon>Intrasporangiaceae</taxon>
        <taxon>Fodinibacter (ex Wang et al. 2009)</taxon>
    </lineage>
</organism>
<feature type="compositionally biased region" description="Basic and acidic residues" evidence="2">
    <location>
        <begin position="105"/>
        <end position="129"/>
    </location>
</feature>
<evidence type="ECO:0000256" key="2">
    <source>
        <dbReference type="SAM" id="MobiDB-lite"/>
    </source>
</evidence>
<feature type="transmembrane region" description="Helical" evidence="3">
    <location>
        <begin position="42"/>
        <end position="64"/>
    </location>
</feature>
<dbReference type="Proteomes" id="UP001500945">
    <property type="component" value="Unassembled WGS sequence"/>
</dbReference>
<keyword evidence="1" id="KW-0175">Coiled coil</keyword>
<feature type="coiled-coil region" evidence="1">
    <location>
        <begin position="68"/>
        <end position="95"/>
    </location>
</feature>
<evidence type="ECO:0000256" key="1">
    <source>
        <dbReference type="SAM" id="Coils"/>
    </source>
</evidence>
<accession>A0ABP8KLH6</accession>
<name>A0ABP8KLH6_9MICO</name>